<accession>A0A0B8N2S4</accession>
<proteinExistence type="predicted"/>
<keyword evidence="5" id="KW-0804">Transcription</keyword>
<evidence type="ECO:0000256" key="6">
    <source>
        <dbReference type="ARBA" id="ARBA00023242"/>
    </source>
</evidence>
<dbReference type="PANTHER" id="PTHR36206">
    <property type="entry name" value="ASPERCRYPTIN BIOSYNTHESIS CLUSTER-SPECIFIC TRANSCRIPTION REGULATOR ATNN-RELATED"/>
    <property type="match status" value="1"/>
</dbReference>
<dbReference type="EMBL" id="DF933807">
    <property type="protein sequence ID" value="GAM33625.1"/>
    <property type="molecule type" value="Genomic_DNA"/>
</dbReference>
<dbReference type="InterPro" id="IPR021858">
    <property type="entry name" value="Fun_TF"/>
</dbReference>
<keyword evidence="2" id="KW-0862">Zinc</keyword>
<evidence type="ECO:0000313" key="7">
    <source>
        <dbReference type="EMBL" id="GAM33625.1"/>
    </source>
</evidence>
<gene>
    <name evidence="7" type="ORF">TCE0_011r00665</name>
</gene>
<organism evidence="7 8">
    <name type="scientific">Talaromyces pinophilus</name>
    <name type="common">Penicillium pinophilum</name>
    <dbReference type="NCBI Taxonomy" id="128442"/>
    <lineage>
        <taxon>Eukaryota</taxon>
        <taxon>Fungi</taxon>
        <taxon>Dikarya</taxon>
        <taxon>Ascomycota</taxon>
        <taxon>Pezizomycotina</taxon>
        <taxon>Eurotiomycetes</taxon>
        <taxon>Eurotiomycetidae</taxon>
        <taxon>Eurotiales</taxon>
        <taxon>Trichocomaceae</taxon>
        <taxon>Talaromyces</taxon>
        <taxon>Talaromyces sect. Talaromyces</taxon>
    </lineage>
</organism>
<keyword evidence="1" id="KW-0479">Metal-binding</keyword>
<dbReference type="PANTHER" id="PTHR36206:SF12">
    <property type="entry name" value="ASPERCRYPTIN BIOSYNTHESIS CLUSTER-SPECIFIC TRANSCRIPTION REGULATOR ATNN-RELATED"/>
    <property type="match status" value="1"/>
</dbReference>
<keyword evidence="6" id="KW-0539">Nucleus</keyword>
<keyword evidence="3" id="KW-0805">Transcription regulation</keyword>
<evidence type="ECO:0000256" key="4">
    <source>
        <dbReference type="ARBA" id="ARBA00023125"/>
    </source>
</evidence>
<reference evidence="8" key="1">
    <citation type="journal article" date="2015" name="Genome Announc.">
        <title>Draft genome sequence of Talaromyces cellulolyticus strain Y-94, a source of lignocellulosic biomass-degrading enzymes.</title>
        <authorList>
            <person name="Fujii T."/>
            <person name="Koike H."/>
            <person name="Sawayama S."/>
            <person name="Yano S."/>
            <person name="Inoue H."/>
        </authorList>
    </citation>
    <scope>NUCLEOTIDE SEQUENCE [LARGE SCALE GENOMIC DNA]</scope>
    <source>
        <strain evidence="8">Y-94</strain>
    </source>
</reference>
<dbReference type="InterPro" id="IPR052360">
    <property type="entry name" value="Transcr_Regulatory_Proteins"/>
</dbReference>
<evidence type="ECO:0000313" key="8">
    <source>
        <dbReference type="Proteomes" id="UP000053095"/>
    </source>
</evidence>
<dbReference type="GO" id="GO:0003677">
    <property type="term" value="F:DNA binding"/>
    <property type="evidence" value="ECO:0007669"/>
    <property type="project" value="UniProtKB-KW"/>
</dbReference>
<keyword evidence="8" id="KW-1185">Reference proteome</keyword>
<protein>
    <submittedName>
        <fullName evidence="7">Uncharacterized protein</fullName>
    </submittedName>
</protein>
<keyword evidence="4" id="KW-0238">DNA-binding</keyword>
<evidence type="ECO:0000256" key="5">
    <source>
        <dbReference type="ARBA" id="ARBA00023163"/>
    </source>
</evidence>
<dbReference type="GO" id="GO:0046872">
    <property type="term" value="F:metal ion binding"/>
    <property type="evidence" value="ECO:0007669"/>
    <property type="project" value="UniProtKB-KW"/>
</dbReference>
<evidence type="ECO:0000256" key="1">
    <source>
        <dbReference type="ARBA" id="ARBA00022723"/>
    </source>
</evidence>
<evidence type="ECO:0000256" key="2">
    <source>
        <dbReference type="ARBA" id="ARBA00022833"/>
    </source>
</evidence>
<sequence>MVSGRKTRRKCDGYGTPSPPRNYHDILVPVFPPSTLSYVENNRESRCFQFFYERTVPALAGYCGSEFWSRLVLQVSQHEKSVWHALIALGSLHENFETDNNTFGIDFLRHEQDSFAIREYLAAIRALLGPSNTTFGSAGTVTVDVCLISCILFTCFEILSGHYGPAINHVQSGINILKEVYHDPSSGTFRHPHLLPSTVTSLEMESLRKIFLRLQGQALTLTRADTYHLMQEVFAVPDTPQFSHDIPNVFSSIADARDAFELLNRNCVNHYRIIMQSVSPTDASEMSQYLLRQYEACFDRWCIAFSRFEESRGDSLTTKERIGLKLLNMHKHNTMMYLDAMVAEKIIEIEEAAALKAVLDYSDFPLESALSGQELEKNVNNITDSTQIPEGVRLTYAHPKFNVAEKKVFLTVGQTAKMHMKMHMDIPWSNMNFLVDAET</sequence>
<name>A0A0B8N2S4_TALPI</name>
<dbReference type="AlphaFoldDB" id="A0A0B8N2S4"/>
<dbReference type="Proteomes" id="UP000053095">
    <property type="component" value="Unassembled WGS sequence"/>
</dbReference>
<evidence type="ECO:0000256" key="3">
    <source>
        <dbReference type="ARBA" id="ARBA00023015"/>
    </source>
</evidence>
<dbReference type="Pfam" id="PF11951">
    <property type="entry name" value="Fungal_trans_2"/>
    <property type="match status" value="1"/>
</dbReference>